<reference evidence="3 4" key="1">
    <citation type="submission" date="2015-01" db="EMBL/GenBank/DDBJ databases">
        <title>The Genome Sequence of Exophiala xenobiotica CBS118157.</title>
        <authorList>
            <consortium name="The Broad Institute Genomics Platform"/>
            <person name="Cuomo C."/>
            <person name="de Hoog S."/>
            <person name="Gorbushina A."/>
            <person name="Stielow B."/>
            <person name="Teixiera M."/>
            <person name="Abouelleil A."/>
            <person name="Chapman S.B."/>
            <person name="Priest M."/>
            <person name="Young S.K."/>
            <person name="Wortman J."/>
            <person name="Nusbaum C."/>
            <person name="Birren B."/>
        </authorList>
    </citation>
    <scope>NUCLEOTIDE SEQUENCE [LARGE SCALE GENOMIC DNA]</scope>
    <source>
        <strain evidence="3 4">CBS 118157</strain>
    </source>
</reference>
<evidence type="ECO:0000313" key="3">
    <source>
        <dbReference type="EMBL" id="KIW52580.1"/>
    </source>
</evidence>
<evidence type="ECO:0000313" key="4">
    <source>
        <dbReference type="Proteomes" id="UP000054342"/>
    </source>
</evidence>
<keyword evidence="4" id="KW-1185">Reference proteome</keyword>
<dbReference type="Pfam" id="PF00106">
    <property type="entry name" value="adh_short"/>
    <property type="match status" value="1"/>
</dbReference>
<dbReference type="RefSeq" id="XP_013313164.1">
    <property type="nucleotide sequence ID" value="XM_013457710.1"/>
</dbReference>
<evidence type="ECO:0000256" key="1">
    <source>
        <dbReference type="ARBA" id="ARBA00006484"/>
    </source>
</evidence>
<dbReference type="HOGENOM" id="CLU_010194_8_0_1"/>
<dbReference type="STRING" id="348802.A0A0D2ED39"/>
<dbReference type="PRINTS" id="PR00081">
    <property type="entry name" value="GDHRDH"/>
</dbReference>
<dbReference type="PANTHER" id="PTHR42760">
    <property type="entry name" value="SHORT-CHAIN DEHYDROGENASES/REDUCTASES FAMILY MEMBER"/>
    <property type="match status" value="1"/>
</dbReference>
<dbReference type="SUPFAM" id="SSF51735">
    <property type="entry name" value="NAD(P)-binding Rossmann-fold domains"/>
    <property type="match status" value="1"/>
</dbReference>
<evidence type="ECO:0008006" key="5">
    <source>
        <dbReference type="Google" id="ProtNLM"/>
    </source>
</evidence>
<dbReference type="GeneID" id="25330118"/>
<dbReference type="AlphaFoldDB" id="A0A0D2ED39"/>
<name>A0A0D2ED39_9EURO</name>
<evidence type="ECO:0000256" key="2">
    <source>
        <dbReference type="ARBA" id="ARBA00023002"/>
    </source>
</evidence>
<keyword evidence="2" id="KW-0560">Oxidoreductase</keyword>
<dbReference type="Proteomes" id="UP000054342">
    <property type="component" value="Unassembled WGS sequence"/>
</dbReference>
<protein>
    <recommendedName>
        <fullName evidence="5">NAD(P)-binding protein</fullName>
    </recommendedName>
</protein>
<dbReference type="GO" id="GO:0016616">
    <property type="term" value="F:oxidoreductase activity, acting on the CH-OH group of donors, NAD or NADP as acceptor"/>
    <property type="evidence" value="ECO:0007669"/>
    <property type="project" value="TreeGrafter"/>
</dbReference>
<gene>
    <name evidence="3" type="ORF">PV05_08210</name>
</gene>
<accession>A0A0D2ED39</accession>
<dbReference type="InterPro" id="IPR002347">
    <property type="entry name" value="SDR_fam"/>
</dbReference>
<comment type="similarity">
    <text evidence="1">Belongs to the short-chain dehydrogenases/reductases (SDR) family.</text>
</comment>
<proteinExistence type="inferred from homology"/>
<sequence length="315" mass="34292">MAAITDRADPSLQYTLPFQLTKKIYREVYDKISPQNPDNSVKGKIILITGGGTGIGAAAAKIWLQAGAEGVVIVGRRKNVLDETADALGRQISGAAKSKVLTISADISRDEDTDKMYKETIDRFGRLPDVVLANAGWVSPIVLSNEEKVSTWWSVYEVNVLGLHNTVRSYINSQPDPKNPTGTVINVNSGLAGVTVPGNSAYGTAKLAAHKYMEFVHTEFPTLRAFTLLPGVVHTALNDQNAEFLPFAKDQAEQTGGLALYLAQERANYLRGSLTSINWDIEEMEAHKKEIEQDKVLQTKWVTVLPCSGGSGFVD</sequence>
<dbReference type="EMBL" id="KN847321">
    <property type="protein sequence ID" value="KIW52580.1"/>
    <property type="molecule type" value="Genomic_DNA"/>
</dbReference>
<dbReference type="InterPro" id="IPR036291">
    <property type="entry name" value="NAD(P)-bd_dom_sf"/>
</dbReference>
<dbReference type="OrthoDB" id="1933717at2759"/>
<organism evidence="3 4">
    <name type="scientific">Exophiala xenobiotica</name>
    <dbReference type="NCBI Taxonomy" id="348802"/>
    <lineage>
        <taxon>Eukaryota</taxon>
        <taxon>Fungi</taxon>
        <taxon>Dikarya</taxon>
        <taxon>Ascomycota</taxon>
        <taxon>Pezizomycotina</taxon>
        <taxon>Eurotiomycetes</taxon>
        <taxon>Chaetothyriomycetidae</taxon>
        <taxon>Chaetothyriales</taxon>
        <taxon>Herpotrichiellaceae</taxon>
        <taxon>Exophiala</taxon>
    </lineage>
</organism>
<dbReference type="CDD" id="cd05233">
    <property type="entry name" value="SDR_c"/>
    <property type="match status" value="1"/>
</dbReference>
<dbReference type="Gene3D" id="3.40.50.720">
    <property type="entry name" value="NAD(P)-binding Rossmann-like Domain"/>
    <property type="match status" value="1"/>
</dbReference>
<dbReference type="PANTHER" id="PTHR42760:SF37">
    <property type="entry name" value="CLAVALDEHYDE DEHYDROGENASE"/>
    <property type="match status" value="1"/>
</dbReference>